<protein>
    <submittedName>
        <fullName evidence="1">Uncharacterized protein</fullName>
    </submittedName>
</protein>
<proteinExistence type="predicted"/>
<dbReference type="Proteomes" id="UP000198885">
    <property type="component" value="Unassembled WGS sequence"/>
</dbReference>
<dbReference type="EMBL" id="FOGU01000003">
    <property type="protein sequence ID" value="SER82887.1"/>
    <property type="molecule type" value="Genomic_DNA"/>
</dbReference>
<dbReference type="STRING" id="641238.SAMN04490244_103147"/>
<reference evidence="1 2" key="1">
    <citation type="submission" date="2016-10" db="EMBL/GenBank/DDBJ databases">
        <authorList>
            <person name="de Groot N.N."/>
        </authorList>
    </citation>
    <scope>NUCLEOTIDE SEQUENCE [LARGE SCALE GENOMIC DNA]</scope>
    <source>
        <strain evidence="1 2">DSM 23042</strain>
    </source>
</reference>
<evidence type="ECO:0000313" key="2">
    <source>
        <dbReference type="Proteomes" id="UP000198885"/>
    </source>
</evidence>
<sequence length="99" mass="10496">MSRGPGYLPFVAGIALAGVGFGLRQLRPGALNLPAPAQAPRLPDPADPQDVARQARDGLANVMPDNLNDSFGRTLMIMGAGLILLRALDEIVDEDDARY</sequence>
<keyword evidence="2" id="KW-1185">Reference proteome</keyword>
<gene>
    <name evidence="1" type="ORF">SAMN04490244_103147</name>
</gene>
<dbReference type="AlphaFoldDB" id="A0A1H9SD31"/>
<dbReference type="RefSeq" id="WP_092690030.1">
    <property type="nucleotide sequence ID" value="NZ_FOGU01000003.1"/>
</dbReference>
<dbReference type="OrthoDB" id="7870598at2"/>
<accession>A0A1H9SD31</accession>
<organism evidence="1 2">
    <name type="scientific">Tranquillimonas rosea</name>
    <dbReference type="NCBI Taxonomy" id="641238"/>
    <lineage>
        <taxon>Bacteria</taxon>
        <taxon>Pseudomonadati</taxon>
        <taxon>Pseudomonadota</taxon>
        <taxon>Alphaproteobacteria</taxon>
        <taxon>Rhodobacterales</taxon>
        <taxon>Roseobacteraceae</taxon>
        <taxon>Tranquillimonas</taxon>
    </lineage>
</organism>
<name>A0A1H9SD31_9RHOB</name>
<evidence type="ECO:0000313" key="1">
    <source>
        <dbReference type="EMBL" id="SER82887.1"/>
    </source>
</evidence>